<name>A0ACB7SGV5_HYAAI</name>
<gene>
    <name evidence="1" type="ORF">HPB50_021503</name>
</gene>
<dbReference type="EMBL" id="CM023484">
    <property type="protein sequence ID" value="KAH6934201.1"/>
    <property type="molecule type" value="Genomic_DNA"/>
</dbReference>
<sequence length="215" mass="24327">MPPTPRSQTPPRPEPAGTDENDESSWIETADKRDRGPPAYRPKGVPAAAKNYLNDSIEMSLDERFAKLMGQMDANFKNAIAKRSEQTTEMFATRSAARIGDIKARLRRAASRTIRTISKPCAKQQQNQDRFKQSAAKYADGHASVLVAAWIMDKHEKSCSSMDKHEKNRRDTSKQHYTTWSYRRWEAALKSSELEEQLCAVRQTRDVAARVLAAT</sequence>
<evidence type="ECO:0000313" key="1">
    <source>
        <dbReference type="EMBL" id="KAH6934201.1"/>
    </source>
</evidence>
<reference evidence="1" key="1">
    <citation type="submission" date="2020-05" db="EMBL/GenBank/DDBJ databases">
        <title>Large-scale comparative analyses of tick genomes elucidate their genetic diversity and vector capacities.</title>
        <authorList>
            <person name="Jia N."/>
            <person name="Wang J."/>
            <person name="Shi W."/>
            <person name="Du L."/>
            <person name="Sun Y."/>
            <person name="Zhan W."/>
            <person name="Jiang J."/>
            <person name="Wang Q."/>
            <person name="Zhang B."/>
            <person name="Ji P."/>
            <person name="Sakyi L.B."/>
            <person name="Cui X."/>
            <person name="Yuan T."/>
            <person name="Jiang B."/>
            <person name="Yang W."/>
            <person name="Lam T.T.-Y."/>
            <person name="Chang Q."/>
            <person name="Ding S."/>
            <person name="Wang X."/>
            <person name="Zhu J."/>
            <person name="Ruan X."/>
            <person name="Zhao L."/>
            <person name="Wei J."/>
            <person name="Que T."/>
            <person name="Du C."/>
            <person name="Cheng J."/>
            <person name="Dai P."/>
            <person name="Han X."/>
            <person name="Huang E."/>
            <person name="Gao Y."/>
            <person name="Liu J."/>
            <person name="Shao H."/>
            <person name="Ye R."/>
            <person name="Li L."/>
            <person name="Wei W."/>
            <person name="Wang X."/>
            <person name="Wang C."/>
            <person name="Yang T."/>
            <person name="Huo Q."/>
            <person name="Li W."/>
            <person name="Guo W."/>
            <person name="Chen H."/>
            <person name="Zhou L."/>
            <person name="Ni X."/>
            <person name="Tian J."/>
            <person name="Zhou Y."/>
            <person name="Sheng Y."/>
            <person name="Liu T."/>
            <person name="Pan Y."/>
            <person name="Xia L."/>
            <person name="Li J."/>
            <person name="Zhao F."/>
            <person name="Cao W."/>
        </authorList>
    </citation>
    <scope>NUCLEOTIDE SEQUENCE</scope>
    <source>
        <strain evidence="1">Hyas-2018</strain>
    </source>
</reference>
<keyword evidence="2" id="KW-1185">Reference proteome</keyword>
<evidence type="ECO:0000313" key="2">
    <source>
        <dbReference type="Proteomes" id="UP000821845"/>
    </source>
</evidence>
<protein>
    <submittedName>
        <fullName evidence="1">Uncharacterized protein</fullName>
    </submittedName>
</protein>
<accession>A0ACB7SGV5</accession>
<proteinExistence type="predicted"/>
<organism evidence="1 2">
    <name type="scientific">Hyalomma asiaticum</name>
    <name type="common">Tick</name>
    <dbReference type="NCBI Taxonomy" id="266040"/>
    <lineage>
        <taxon>Eukaryota</taxon>
        <taxon>Metazoa</taxon>
        <taxon>Ecdysozoa</taxon>
        <taxon>Arthropoda</taxon>
        <taxon>Chelicerata</taxon>
        <taxon>Arachnida</taxon>
        <taxon>Acari</taxon>
        <taxon>Parasitiformes</taxon>
        <taxon>Ixodida</taxon>
        <taxon>Ixodoidea</taxon>
        <taxon>Ixodidae</taxon>
        <taxon>Hyalomminae</taxon>
        <taxon>Hyalomma</taxon>
    </lineage>
</organism>
<dbReference type="Proteomes" id="UP000821845">
    <property type="component" value="Chromosome 4"/>
</dbReference>
<comment type="caution">
    <text evidence="1">The sequence shown here is derived from an EMBL/GenBank/DDBJ whole genome shotgun (WGS) entry which is preliminary data.</text>
</comment>